<organism evidence="3 4">
    <name type="scientific">Erysiphe pulchra</name>
    <dbReference type="NCBI Taxonomy" id="225359"/>
    <lineage>
        <taxon>Eukaryota</taxon>
        <taxon>Fungi</taxon>
        <taxon>Dikarya</taxon>
        <taxon>Ascomycota</taxon>
        <taxon>Pezizomycotina</taxon>
        <taxon>Leotiomycetes</taxon>
        <taxon>Erysiphales</taxon>
        <taxon>Erysiphaceae</taxon>
        <taxon>Erysiphe</taxon>
    </lineage>
</organism>
<name>A0A2S4PQA7_9PEZI</name>
<keyword evidence="2" id="KW-1133">Transmembrane helix</keyword>
<sequence>MSCQQPNWPYNELITASAISIQSCPNTPTYPTTQFKIPSLIKSKSRQPRFIESTSVNSPIETGGFSKPSGTDSFRKARMTSQPQPQPSDVGLAFIKDDRLPCESVPVVKPFEKAVTTFEKVVEVHDTPKDQGPNPLSPTFREEQKLQHCENLTDNEQVKDLKVKIRVRMAKFFLRSISFGCSLIVLTMVSISFSIFNATKNLPPRNHLPAWASGTKIWPQTFILIISCASLLLCLIIFWNYFRGGHRKAEKVAAYYTLLAVTLFIFSLIMWGIAAGILQGSRSIGQNKDLWGWSCVENKRRQLFSDKINYALVCRMQNWVLVCCIIEIVLESITILLYAAVFYRYYTKQRLRKSMHIRDQARSDLYLARRRTQSVLMSPNVESQLQETKEKHLPLEIDQSYLNTMVEKRPTLTISGKPFCLQSPPRKTSFITLKTPFKPCPTQQTAQPVDTTSSDPIYEKVPIPSAYPTSPFQQSHPKS</sequence>
<dbReference type="Proteomes" id="UP000237438">
    <property type="component" value="Unassembled WGS sequence"/>
</dbReference>
<feature type="transmembrane region" description="Helical" evidence="2">
    <location>
        <begin position="172"/>
        <end position="197"/>
    </location>
</feature>
<keyword evidence="2" id="KW-0812">Transmembrane</keyword>
<evidence type="ECO:0000256" key="2">
    <source>
        <dbReference type="SAM" id="Phobius"/>
    </source>
</evidence>
<accession>A0A2S4PQA7</accession>
<dbReference type="PANTHER" id="PTHR42069:SF1">
    <property type="entry name" value="MARVEL DOMAIN-CONTAINING PROTEIN"/>
    <property type="match status" value="1"/>
</dbReference>
<dbReference type="STRING" id="225359.A0A2S4PQA7"/>
<feature type="transmembrane region" description="Helical" evidence="2">
    <location>
        <begin position="254"/>
        <end position="278"/>
    </location>
</feature>
<evidence type="ECO:0000313" key="4">
    <source>
        <dbReference type="Proteomes" id="UP000237438"/>
    </source>
</evidence>
<feature type="transmembrane region" description="Helical" evidence="2">
    <location>
        <begin position="319"/>
        <end position="346"/>
    </location>
</feature>
<reference evidence="3 4" key="1">
    <citation type="submission" date="2017-10" db="EMBL/GenBank/DDBJ databases">
        <title>Development of genomic resources for the powdery mildew, Erysiphe pulchra.</title>
        <authorList>
            <person name="Wadl P.A."/>
            <person name="Mack B.M."/>
            <person name="Moore G."/>
            <person name="Beltz S.B."/>
        </authorList>
    </citation>
    <scope>NUCLEOTIDE SEQUENCE [LARGE SCALE GENOMIC DNA]</scope>
    <source>
        <strain evidence="3">Cflorida</strain>
    </source>
</reference>
<dbReference type="AlphaFoldDB" id="A0A2S4PQA7"/>
<feature type="compositionally biased region" description="Polar residues" evidence="1">
    <location>
        <begin position="467"/>
        <end position="479"/>
    </location>
</feature>
<dbReference type="OrthoDB" id="5420724at2759"/>
<evidence type="ECO:0008006" key="5">
    <source>
        <dbReference type="Google" id="ProtNLM"/>
    </source>
</evidence>
<feature type="compositionally biased region" description="Polar residues" evidence="1">
    <location>
        <begin position="441"/>
        <end position="455"/>
    </location>
</feature>
<evidence type="ECO:0000313" key="3">
    <source>
        <dbReference type="EMBL" id="POS84203.1"/>
    </source>
</evidence>
<feature type="region of interest" description="Disordered" evidence="1">
    <location>
        <begin position="435"/>
        <end position="479"/>
    </location>
</feature>
<comment type="caution">
    <text evidence="3">The sequence shown here is derived from an EMBL/GenBank/DDBJ whole genome shotgun (WGS) entry which is preliminary data.</text>
</comment>
<dbReference type="EMBL" id="PEDP01001129">
    <property type="protein sequence ID" value="POS84203.1"/>
    <property type="molecule type" value="Genomic_DNA"/>
</dbReference>
<keyword evidence="2" id="KW-0472">Membrane</keyword>
<gene>
    <name evidence="3" type="ORF">EPUL_002309</name>
</gene>
<proteinExistence type="predicted"/>
<evidence type="ECO:0000256" key="1">
    <source>
        <dbReference type="SAM" id="MobiDB-lite"/>
    </source>
</evidence>
<dbReference type="PANTHER" id="PTHR42069">
    <property type="entry name" value="HYPHAL ANASTAMOSIS-8 PROTEIN"/>
    <property type="match status" value="1"/>
</dbReference>
<feature type="transmembrane region" description="Helical" evidence="2">
    <location>
        <begin position="217"/>
        <end position="242"/>
    </location>
</feature>
<protein>
    <recommendedName>
        <fullName evidence="5">MARVEL domain-containing protein</fullName>
    </recommendedName>
</protein>
<feature type="region of interest" description="Disordered" evidence="1">
    <location>
        <begin position="56"/>
        <end position="89"/>
    </location>
</feature>
<keyword evidence="4" id="KW-1185">Reference proteome</keyword>